<gene>
    <name evidence="5" type="ORF">C1H46_000436</name>
</gene>
<evidence type="ECO:0000256" key="3">
    <source>
        <dbReference type="SAM" id="MobiDB-lite"/>
    </source>
</evidence>
<protein>
    <recommendedName>
        <fullName evidence="4">C-JID domain-containing protein</fullName>
    </recommendedName>
</protein>
<dbReference type="AlphaFoldDB" id="A0A540NS18"/>
<organism evidence="5 6">
    <name type="scientific">Malus baccata</name>
    <name type="common">Siberian crab apple</name>
    <name type="synonym">Pyrus baccata</name>
    <dbReference type="NCBI Taxonomy" id="106549"/>
    <lineage>
        <taxon>Eukaryota</taxon>
        <taxon>Viridiplantae</taxon>
        <taxon>Streptophyta</taxon>
        <taxon>Embryophyta</taxon>
        <taxon>Tracheophyta</taxon>
        <taxon>Spermatophyta</taxon>
        <taxon>Magnoliopsida</taxon>
        <taxon>eudicotyledons</taxon>
        <taxon>Gunneridae</taxon>
        <taxon>Pentapetalae</taxon>
        <taxon>rosids</taxon>
        <taxon>fabids</taxon>
        <taxon>Rosales</taxon>
        <taxon>Rosaceae</taxon>
        <taxon>Amygdaloideae</taxon>
        <taxon>Maleae</taxon>
        <taxon>Malus</taxon>
    </lineage>
</organism>
<name>A0A540NS18_MALBA</name>
<dbReference type="InterPro" id="IPR045344">
    <property type="entry name" value="C-JID"/>
</dbReference>
<dbReference type="Proteomes" id="UP000315295">
    <property type="component" value="Unassembled WGS sequence"/>
</dbReference>
<feature type="compositionally biased region" description="Basic and acidic residues" evidence="3">
    <location>
        <begin position="263"/>
        <end position="275"/>
    </location>
</feature>
<accession>A0A540NS18</accession>
<keyword evidence="6" id="KW-1185">Reference proteome</keyword>
<evidence type="ECO:0000259" key="4">
    <source>
        <dbReference type="Pfam" id="PF20160"/>
    </source>
</evidence>
<evidence type="ECO:0000313" key="5">
    <source>
        <dbReference type="EMBL" id="TQE13805.1"/>
    </source>
</evidence>
<reference evidence="5 6" key="1">
    <citation type="journal article" date="2019" name="G3 (Bethesda)">
        <title>Sequencing of a Wild Apple (Malus baccata) Genome Unravels the Differences Between Cultivated and Wild Apple Species Regarding Disease Resistance and Cold Tolerance.</title>
        <authorList>
            <person name="Chen X."/>
        </authorList>
    </citation>
    <scope>NUCLEOTIDE SEQUENCE [LARGE SCALE GENOMIC DNA]</scope>
    <source>
        <strain evidence="6">cv. Shandingzi</strain>
        <tissue evidence="5">Leaves</tissue>
    </source>
</reference>
<dbReference type="EMBL" id="VIEB01000008">
    <property type="protein sequence ID" value="TQE13805.1"/>
    <property type="molecule type" value="Genomic_DNA"/>
</dbReference>
<evidence type="ECO:0000256" key="1">
    <source>
        <dbReference type="ARBA" id="ARBA00022614"/>
    </source>
</evidence>
<sequence length="305" mass="34799">MSLKTVSSSRTTLIQGWVKHYHFSRDFTNCPKLDNNARSNIMEEAHIRIMREATSAPSKDTPWPQINVVCPGKEISNWFSYQSEGSSVNIKLRPDWFQTGLFGFALSAVVSGVSKQHCSLTANANFIGKFKGESHKLFTSEIYIKSSCWNYCYDQHHVYVWNEAFRSEEEEEECSPDSEEEEECSPDVEASVDFCLEDEDDQPISDMKVESCGICLFYAEDAKKFKFDHVFMLREPKVEEETRQDDDSKGGQFPQIEEETREDDNSKGRQSRDEPEASGSSDESEANESDEHGSEASGTYYDSDF</sequence>
<evidence type="ECO:0000313" key="6">
    <source>
        <dbReference type="Proteomes" id="UP000315295"/>
    </source>
</evidence>
<feature type="region of interest" description="Disordered" evidence="3">
    <location>
        <begin position="238"/>
        <end position="305"/>
    </location>
</feature>
<feature type="compositionally biased region" description="Basic and acidic residues" evidence="3">
    <location>
        <begin position="238"/>
        <end position="249"/>
    </location>
</feature>
<proteinExistence type="predicted"/>
<comment type="caution">
    <text evidence="5">The sequence shown here is derived from an EMBL/GenBank/DDBJ whole genome shotgun (WGS) entry which is preliminary data.</text>
</comment>
<feature type="domain" description="C-JID" evidence="4">
    <location>
        <begin position="70"/>
        <end position="222"/>
    </location>
</feature>
<keyword evidence="2" id="KW-0677">Repeat</keyword>
<dbReference type="Pfam" id="PF20160">
    <property type="entry name" value="C-JID"/>
    <property type="match status" value="1"/>
</dbReference>
<evidence type="ECO:0000256" key="2">
    <source>
        <dbReference type="ARBA" id="ARBA00022737"/>
    </source>
</evidence>
<keyword evidence="1" id="KW-0433">Leucine-rich repeat</keyword>